<accession>A0A7I4DP06</accession>
<evidence type="ECO:0000313" key="4">
    <source>
        <dbReference type="EnsemblPlants" id="Pp3c4_25580V3.2"/>
    </source>
</evidence>
<reference evidence="4" key="3">
    <citation type="submission" date="2020-12" db="UniProtKB">
        <authorList>
            <consortium name="EnsemblPlants"/>
        </authorList>
    </citation>
    <scope>IDENTIFICATION</scope>
</reference>
<dbReference type="EMBL" id="ABEU02000004">
    <property type="status" value="NOT_ANNOTATED_CDS"/>
    <property type="molecule type" value="Genomic_DNA"/>
</dbReference>
<evidence type="ECO:0000256" key="2">
    <source>
        <dbReference type="ARBA" id="ARBA00023128"/>
    </source>
</evidence>
<gene>
    <name evidence="4" type="primary">LOC112281198</name>
</gene>
<dbReference type="GO" id="GO:0045277">
    <property type="term" value="C:respiratory chain complex IV"/>
    <property type="evidence" value="ECO:0007669"/>
    <property type="project" value="InterPro"/>
</dbReference>
<dbReference type="FunCoup" id="A0A7I4DP06">
    <property type="interactions" value="3231"/>
</dbReference>
<dbReference type="OMA" id="NEWIAKW"/>
<dbReference type="InterPro" id="IPR036549">
    <property type="entry name" value="CX6/COA6-like_sf"/>
</dbReference>
<dbReference type="GO" id="GO:0005739">
    <property type="term" value="C:mitochondrion"/>
    <property type="evidence" value="ECO:0000318"/>
    <property type="project" value="GO_Central"/>
</dbReference>
<dbReference type="EnsemblPlants" id="Pp3c4_25580V3.2">
    <property type="protein sequence ID" value="Pp3c4_25580V3.2"/>
    <property type="gene ID" value="Pp3c4_25580"/>
</dbReference>
<dbReference type="PROSITE" id="PS51808">
    <property type="entry name" value="CHCH"/>
    <property type="match status" value="1"/>
</dbReference>
<name>A0A7I4DP06_PHYPA</name>
<sequence>MKDDDCAPEKKGITADDLKTAPMDWRFPATNQAKHCYYSYNEFHKCAAEKGEHDKDCRKYARYYRSLCPGHWIEKWNEERANGTFPGRY</sequence>
<dbReference type="Proteomes" id="UP000006727">
    <property type="component" value="Chromosome 4"/>
</dbReference>
<dbReference type="PANTHER" id="PTHR46281:SF8">
    <property type="entry name" value="CYTOCHROME C OXIDASE SUBUNIT 12, MITOCHONDRIAL"/>
    <property type="match status" value="1"/>
</dbReference>
<keyword evidence="2" id="KW-0496">Mitochondrion</keyword>
<reference evidence="4 5" key="1">
    <citation type="journal article" date="2008" name="Science">
        <title>The Physcomitrella genome reveals evolutionary insights into the conquest of land by plants.</title>
        <authorList>
            <person name="Rensing S."/>
            <person name="Lang D."/>
            <person name="Zimmer A."/>
            <person name="Terry A."/>
            <person name="Salamov A."/>
            <person name="Shapiro H."/>
            <person name="Nishiyama T."/>
            <person name="Perroud P.-F."/>
            <person name="Lindquist E."/>
            <person name="Kamisugi Y."/>
            <person name="Tanahashi T."/>
            <person name="Sakakibara K."/>
            <person name="Fujita T."/>
            <person name="Oishi K."/>
            <person name="Shin-I T."/>
            <person name="Kuroki Y."/>
            <person name="Toyoda A."/>
            <person name="Suzuki Y."/>
            <person name="Hashimoto A."/>
            <person name="Yamaguchi K."/>
            <person name="Sugano A."/>
            <person name="Kohara Y."/>
            <person name="Fujiyama A."/>
            <person name="Anterola A."/>
            <person name="Aoki S."/>
            <person name="Ashton N."/>
            <person name="Barbazuk W.B."/>
            <person name="Barker E."/>
            <person name="Bennetzen J."/>
            <person name="Bezanilla M."/>
            <person name="Blankenship R."/>
            <person name="Cho S.H."/>
            <person name="Dutcher S."/>
            <person name="Estelle M."/>
            <person name="Fawcett J.A."/>
            <person name="Gundlach H."/>
            <person name="Hanada K."/>
            <person name="Heyl A."/>
            <person name="Hicks K.A."/>
            <person name="Hugh J."/>
            <person name="Lohr M."/>
            <person name="Mayer K."/>
            <person name="Melkozernov A."/>
            <person name="Murata T."/>
            <person name="Nelson D."/>
            <person name="Pils B."/>
            <person name="Prigge M."/>
            <person name="Reiss B."/>
            <person name="Renner T."/>
            <person name="Rombauts S."/>
            <person name="Rushton P."/>
            <person name="Sanderfoot A."/>
            <person name="Schween G."/>
            <person name="Shiu S.-H."/>
            <person name="Stueber K."/>
            <person name="Theodoulou F.L."/>
            <person name="Tu H."/>
            <person name="Van de Peer Y."/>
            <person name="Verrier P.J."/>
            <person name="Waters E."/>
            <person name="Wood A."/>
            <person name="Yang L."/>
            <person name="Cove D."/>
            <person name="Cuming A."/>
            <person name="Hasebe M."/>
            <person name="Lucas S."/>
            <person name="Mishler D.B."/>
            <person name="Reski R."/>
            <person name="Grigoriev I."/>
            <person name="Quatrano R.S."/>
            <person name="Boore J.L."/>
        </authorList>
    </citation>
    <scope>NUCLEOTIDE SEQUENCE [LARGE SCALE GENOMIC DNA]</scope>
    <source>
        <strain evidence="4 5">cv. Gransden 2004</strain>
    </source>
</reference>
<reference evidence="4 5" key="2">
    <citation type="journal article" date="2018" name="Plant J.">
        <title>The Physcomitrella patens chromosome-scale assembly reveals moss genome structure and evolution.</title>
        <authorList>
            <person name="Lang D."/>
            <person name="Ullrich K.K."/>
            <person name="Murat F."/>
            <person name="Fuchs J."/>
            <person name="Jenkins J."/>
            <person name="Haas F.B."/>
            <person name="Piednoel M."/>
            <person name="Gundlach H."/>
            <person name="Van Bel M."/>
            <person name="Meyberg R."/>
            <person name="Vives C."/>
            <person name="Morata J."/>
            <person name="Symeonidi A."/>
            <person name="Hiss M."/>
            <person name="Muchero W."/>
            <person name="Kamisugi Y."/>
            <person name="Saleh O."/>
            <person name="Blanc G."/>
            <person name="Decker E.L."/>
            <person name="van Gessel N."/>
            <person name="Grimwood J."/>
            <person name="Hayes R.D."/>
            <person name="Graham S.W."/>
            <person name="Gunter L.E."/>
            <person name="McDaniel S.F."/>
            <person name="Hoernstein S.N.W."/>
            <person name="Larsson A."/>
            <person name="Li F.W."/>
            <person name="Perroud P.F."/>
            <person name="Phillips J."/>
            <person name="Ranjan P."/>
            <person name="Rokshar D.S."/>
            <person name="Rothfels C.J."/>
            <person name="Schneider L."/>
            <person name="Shu S."/>
            <person name="Stevenson D.W."/>
            <person name="Thummler F."/>
            <person name="Tillich M."/>
            <person name="Villarreal Aguilar J.C."/>
            <person name="Widiez T."/>
            <person name="Wong G.K."/>
            <person name="Wymore A."/>
            <person name="Zhang Y."/>
            <person name="Zimmer A.D."/>
            <person name="Quatrano R.S."/>
            <person name="Mayer K.F.X."/>
            <person name="Goodstein D."/>
            <person name="Casacuberta J.M."/>
            <person name="Vandepoele K."/>
            <person name="Reski R."/>
            <person name="Cuming A.C."/>
            <person name="Tuskan G.A."/>
            <person name="Maumus F."/>
            <person name="Salse J."/>
            <person name="Schmutz J."/>
            <person name="Rensing S.A."/>
        </authorList>
    </citation>
    <scope>NUCLEOTIDE SEQUENCE [LARGE SCALE GENOMIC DNA]</scope>
    <source>
        <strain evidence="4 5">cv. Gransden 2004</strain>
    </source>
</reference>
<evidence type="ECO:0008006" key="6">
    <source>
        <dbReference type="Google" id="ProtNLM"/>
    </source>
</evidence>
<evidence type="ECO:0000256" key="1">
    <source>
        <dbReference type="ARBA" id="ARBA00004173"/>
    </source>
</evidence>
<dbReference type="RefSeq" id="XP_024373219.1">
    <property type="nucleotide sequence ID" value="XM_024517451.2"/>
</dbReference>
<dbReference type="InterPro" id="IPR003213">
    <property type="entry name" value="Cyt_c_oxidase_su6B"/>
</dbReference>
<protein>
    <recommendedName>
        <fullName evidence="6">Cytochrome c oxidase subunit</fullName>
    </recommendedName>
</protein>
<dbReference type="Pfam" id="PF02297">
    <property type="entry name" value="COX6B"/>
    <property type="match status" value="1"/>
</dbReference>
<dbReference type="SUPFAM" id="SSF47694">
    <property type="entry name" value="Cytochrome c oxidase subunit h"/>
    <property type="match status" value="1"/>
</dbReference>
<dbReference type="GeneID" id="112281198"/>
<dbReference type="InterPro" id="IPR048280">
    <property type="entry name" value="COX6B-like"/>
</dbReference>
<dbReference type="Gramene" id="Pp3c4_25580V3.2">
    <property type="protein sequence ID" value="Pp3c4_25580V3.2"/>
    <property type="gene ID" value="Pp3c4_25580"/>
</dbReference>
<dbReference type="GO" id="GO:1902600">
    <property type="term" value="P:proton transmembrane transport"/>
    <property type="evidence" value="ECO:0007669"/>
    <property type="project" value="GOC"/>
</dbReference>
<evidence type="ECO:0000256" key="3">
    <source>
        <dbReference type="ARBA" id="ARBA00023157"/>
    </source>
</evidence>
<keyword evidence="3" id="KW-1015">Disulfide bond</keyword>
<dbReference type="OrthoDB" id="1107506at2759"/>
<evidence type="ECO:0000313" key="5">
    <source>
        <dbReference type="Proteomes" id="UP000006727"/>
    </source>
</evidence>
<keyword evidence="5" id="KW-1185">Reference proteome</keyword>
<dbReference type="AlphaFoldDB" id="A0A7I4DP06"/>
<dbReference type="PANTHER" id="PTHR46281">
    <property type="entry name" value="CYTOCHROME C OXIDASE SUBUNIT 6B"/>
    <property type="match status" value="1"/>
</dbReference>
<comment type="subcellular location">
    <subcellularLocation>
        <location evidence="1">Mitochondrion</location>
    </subcellularLocation>
</comment>
<dbReference type="CDD" id="cd00926">
    <property type="entry name" value="Cyt_c_Oxidase_VIb"/>
    <property type="match status" value="1"/>
</dbReference>
<dbReference type="InParanoid" id="A0A7I4DP06"/>
<dbReference type="KEGG" id="ppp:112281198"/>
<proteinExistence type="predicted"/>
<organism evidence="4 5">
    <name type="scientific">Physcomitrium patens</name>
    <name type="common">Spreading-leaved earth moss</name>
    <name type="synonym">Physcomitrella patens</name>
    <dbReference type="NCBI Taxonomy" id="3218"/>
    <lineage>
        <taxon>Eukaryota</taxon>
        <taxon>Viridiplantae</taxon>
        <taxon>Streptophyta</taxon>
        <taxon>Embryophyta</taxon>
        <taxon>Bryophyta</taxon>
        <taxon>Bryophytina</taxon>
        <taxon>Bryopsida</taxon>
        <taxon>Funariidae</taxon>
        <taxon>Funariales</taxon>
        <taxon>Funariaceae</taxon>
        <taxon>Physcomitrium</taxon>
    </lineage>
</organism>
<dbReference type="Gene3D" id="1.10.10.140">
    <property type="entry name" value="Cytochrome c oxidase, subunit VIb"/>
    <property type="match status" value="1"/>
</dbReference>